<dbReference type="EMBL" id="CABD030038974">
    <property type="status" value="NOT_ANNOTATED_CDS"/>
    <property type="molecule type" value="Genomic_DNA"/>
</dbReference>
<dbReference type="EMBL" id="CABD030038973">
    <property type="status" value="NOT_ANNOTATED_CDS"/>
    <property type="molecule type" value="Genomic_DNA"/>
</dbReference>
<reference evidence="3" key="4">
    <citation type="submission" date="2025-09" db="UniProtKB">
        <authorList>
            <consortium name="Ensembl"/>
        </authorList>
    </citation>
    <scope>IDENTIFICATION</scope>
</reference>
<feature type="region of interest" description="Disordered" evidence="2">
    <location>
        <begin position="304"/>
        <end position="336"/>
    </location>
</feature>
<dbReference type="FunCoup" id="A0A2I2YQ77">
    <property type="interactions" value="6"/>
</dbReference>
<dbReference type="AlphaFoldDB" id="A0A2I2YQ77"/>
<evidence type="ECO:0000256" key="1">
    <source>
        <dbReference type="SAM" id="Coils"/>
    </source>
</evidence>
<dbReference type="OMA" id="INLAHEE"/>
<dbReference type="InParanoid" id="A0A2I2YQ77"/>
<evidence type="ECO:0000256" key="2">
    <source>
        <dbReference type="SAM" id="MobiDB-lite"/>
    </source>
</evidence>
<keyword evidence="4" id="KW-1185">Reference proteome</keyword>
<feature type="compositionally biased region" description="Low complexity" evidence="2">
    <location>
        <begin position="393"/>
        <end position="402"/>
    </location>
</feature>
<dbReference type="Bgee" id="ENSGGOG00000042226">
    <property type="expression patterns" value="Expressed in testis and 3 other cell types or tissues"/>
</dbReference>
<reference evidence="4" key="1">
    <citation type="submission" date="2011-05" db="EMBL/GenBank/DDBJ databases">
        <title>Insights into the evolution of the great apes provided by the gorilla genome.</title>
        <authorList>
            <person name="Scally A."/>
        </authorList>
    </citation>
    <scope>NUCLEOTIDE SEQUENCE [LARGE SCALE GENOMIC DNA]</scope>
</reference>
<dbReference type="Proteomes" id="UP000001519">
    <property type="component" value="Chromosome 5"/>
</dbReference>
<feature type="compositionally biased region" description="Acidic residues" evidence="2">
    <location>
        <begin position="85"/>
        <end position="95"/>
    </location>
</feature>
<reference evidence="3 4" key="2">
    <citation type="journal article" date="2012" name="Nature">
        <title>Insights into hominid evolution from the gorilla genome sequence.</title>
        <authorList>
            <person name="Scally A."/>
            <person name="Dutheil J.Y."/>
            <person name="Hillier L.W."/>
            <person name="Jordan G.E."/>
            <person name="Goodhead I."/>
            <person name="Herrero J."/>
            <person name="Hobolth A."/>
            <person name="Lappalainen T."/>
            <person name="Mailund T."/>
            <person name="Marques-Bonet T."/>
            <person name="McCarthy S."/>
            <person name="Montgomery S.H."/>
            <person name="Schwalie P.C."/>
            <person name="Tang Y.A."/>
            <person name="Ward M.C."/>
            <person name="Xue Y."/>
            <person name="Yngvadottir B."/>
            <person name="Alkan C."/>
            <person name="Andersen L.N."/>
            <person name="Ayub Q."/>
            <person name="Ball E.V."/>
            <person name="Beal K."/>
            <person name="Bradley B.J."/>
            <person name="Chen Y."/>
            <person name="Clee C.M."/>
            <person name="Fitzgerald S."/>
            <person name="Graves T.A."/>
            <person name="Gu Y."/>
            <person name="Heath P."/>
            <person name="Heger A."/>
            <person name="Karakoc E."/>
            <person name="Kolb-Kokocinski A."/>
            <person name="Laird G.K."/>
            <person name="Lunter G."/>
            <person name="Meader S."/>
            <person name="Mort M."/>
            <person name="Mullikin J.C."/>
            <person name="Munch K."/>
            <person name="O'Connor T.D."/>
            <person name="Phillips A.D."/>
            <person name="Prado-Martinez J."/>
            <person name="Rogers A.S."/>
            <person name="Sajjadian S."/>
            <person name="Schmidt D."/>
            <person name="Shaw K."/>
            <person name="Simpson J.T."/>
            <person name="Stenson P.D."/>
            <person name="Turner D.J."/>
            <person name="Vigilant L."/>
            <person name="Vilella A.J."/>
            <person name="Whitener W."/>
            <person name="Zhu B."/>
            <person name="Cooper D.N."/>
            <person name="de Jong P."/>
            <person name="Dermitzakis E.T."/>
            <person name="Eichler E.E."/>
            <person name="Flicek P."/>
            <person name="Goldman N."/>
            <person name="Mundy N.I."/>
            <person name="Ning Z."/>
            <person name="Odom D.T."/>
            <person name="Ponting C.P."/>
            <person name="Quail M.A."/>
            <person name="Ryder O.A."/>
            <person name="Searle S.M."/>
            <person name="Warren W.C."/>
            <person name="Wilson R.K."/>
            <person name="Schierup M.H."/>
            <person name="Rogers J."/>
            <person name="Tyler-Smith C."/>
            <person name="Durbin R."/>
        </authorList>
    </citation>
    <scope>NUCLEOTIDE SEQUENCE [LARGE SCALE GENOMIC DNA]</scope>
</reference>
<dbReference type="STRING" id="9593.ENSGGOP00000037102"/>
<dbReference type="PANTHER" id="PTHR22245:SF3">
    <property type="entry name" value="COILED-COIL DOMAIN-CONTAINING PROTEIN 144A-RELATED"/>
    <property type="match status" value="1"/>
</dbReference>
<feature type="compositionally biased region" description="Polar residues" evidence="2">
    <location>
        <begin position="28"/>
        <end position="39"/>
    </location>
</feature>
<proteinExistence type="predicted"/>
<keyword evidence="1" id="KW-0175">Coiled coil</keyword>
<feature type="region of interest" description="Disordered" evidence="2">
    <location>
        <begin position="74"/>
        <end position="121"/>
    </location>
</feature>
<dbReference type="Ensembl" id="ENSGGOT00000056392.1">
    <property type="protein sequence ID" value="ENSGGOP00000037102.1"/>
    <property type="gene ID" value="ENSGGOG00000042226.1"/>
</dbReference>
<accession>A0A2I2YQ77</accession>
<feature type="region of interest" description="Disordered" evidence="2">
    <location>
        <begin position="19"/>
        <end position="40"/>
    </location>
</feature>
<dbReference type="InterPro" id="IPR040118">
    <property type="entry name" value="C144A/B/C"/>
</dbReference>
<feature type="region of interest" description="Disordered" evidence="2">
    <location>
        <begin position="379"/>
        <end position="413"/>
    </location>
</feature>
<sequence length="502" mass="57798">WHPTNLTLSDETCQRSKNLKVDDKCPSVSPSMPENQSATKELGQMNLTEREKMDTGVVLLSGNDTLHDLCQSQLPENKESKEAEQDLELTSEEEQERLKGCENKQPQKTSQEPEMAKDCDREDIPVYPVLPHVQKSEEMRIEQGKLEWKNQLKLIINELKQRFGEIYEKYKIPACPEEEPLLDNSTRGTDVKDIPFNLTNNIPGCEEEDASEISVSVVFETFPEQKEPSLKNIIHPYYHPYSGSQEHVCQSSSKLHLHANKLDCDNDNKPGIGHIFSTDKNFHNDASTKKARNPEVFDLQMTKNMNQNSDSGSTNNYKSLKPKLENLSSLPPDSDRTSEVYLHEELQQDMQKFKNEVNTLEEFLALKKENVQLHKEVEEEMEKHRSNSTELSGTLTDGTTVGNDDDGLNQQIPRKENGEYDRQDLCDDSIHYSASLPRIQDTFCLYEHLLKLKNNHCDQLTVKLKQMENMVSVLQNELSETKKTKLQLELQKIEWEKELYDL</sequence>
<feature type="coiled-coil region" evidence="1">
    <location>
        <begin position="450"/>
        <end position="498"/>
    </location>
</feature>
<name>A0A2I2YQ77_GORGO</name>
<evidence type="ECO:0000313" key="3">
    <source>
        <dbReference type="Ensembl" id="ENSGGOP00000037102.1"/>
    </source>
</evidence>
<organism evidence="3 4">
    <name type="scientific">Gorilla gorilla gorilla</name>
    <name type="common">Western lowland gorilla</name>
    <dbReference type="NCBI Taxonomy" id="9595"/>
    <lineage>
        <taxon>Eukaryota</taxon>
        <taxon>Metazoa</taxon>
        <taxon>Chordata</taxon>
        <taxon>Craniata</taxon>
        <taxon>Vertebrata</taxon>
        <taxon>Euteleostomi</taxon>
        <taxon>Mammalia</taxon>
        <taxon>Eutheria</taxon>
        <taxon>Euarchontoglires</taxon>
        <taxon>Primates</taxon>
        <taxon>Haplorrhini</taxon>
        <taxon>Catarrhini</taxon>
        <taxon>Hominidae</taxon>
        <taxon>Gorilla</taxon>
    </lineage>
</organism>
<evidence type="ECO:0000313" key="4">
    <source>
        <dbReference type="Proteomes" id="UP000001519"/>
    </source>
</evidence>
<dbReference type="GeneTree" id="ENSGT00940000166080"/>
<protein>
    <submittedName>
        <fullName evidence="3">Uncharacterized protein</fullName>
    </submittedName>
</protein>
<feature type="compositionally biased region" description="Polar residues" evidence="2">
    <location>
        <begin position="304"/>
        <end position="318"/>
    </location>
</feature>
<dbReference type="PANTHER" id="PTHR22245">
    <property type="entry name" value="COILED-COIL DOMAIN-CONTAINING PROTEIN 144A-RELATED"/>
    <property type="match status" value="1"/>
</dbReference>
<reference evidence="3" key="3">
    <citation type="submission" date="2025-08" db="UniProtKB">
        <authorList>
            <consortium name="Ensembl"/>
        </authorList>
    </citation>
    <scope>IDENTIFICATION</scope>
</reference>
<dbReference type="EMBL" id="CABD030038975">
    <property type="status" value="NOT_ANNOTATED_CDS"/>
    <property type="molecule type" value="Genomic_DNA"/>
</dbReference>